<evidence type="ECO:0008006" key="3">
    <source>
        <dbReference type="Google" id="ProtNLM"/>
    </source>
</evidence>
<dbReference type="OrthoDB" id="9763949at2"/>
<dbReference type="GO" id="GO:0009254">
    <property type="term" value="P:peptidoglycan turnover"/>
    <property type="evidence" value="ECO:0007669"/>
    <property type="project" value="InterPro"/>
</dbReference>
<gene>
    <name evidence="1" type="ORF">MYP_4454</name>
</gene>
<accession>A0A098LL94</accession>
<dbReference type="InterPro" id="IPR043129">
    <property type="entry name" value="ATPase_NBD"/>
</dbReference>
<protein>
    <recommendedName>
        <fullName evidence="3">Anhydro-N-acetylmuramic acid kinase</fullName>
    </recommendedName>
</protein>
<dbReference type="eggNOG" id="COG2377">
    <property type="taxonomic scope" value="Bacteria"/>
</dbReference>
<evidence type="ECO:0000313" key="1">
    <source>
        <dbReference type="EMBL" id="GAL87224.1"/>
    </source>
</evidence>
<dbReference type="GO" id="GO:0006040">
    <property type="term" value="P:amino sugar metabolic process"/>
    <property type="evidence" value="ECO:0007669"/>
    <property type="project" value="InterPro"/>
</dbReference>
<proteinExistence type="predicted"/>
<dbReference type="Pfam" id="PF03702">
    <property type="entry name" value="AnmK"/>
    <property type="match status" value="1"/>
</dbReference>
<dbReference type="NCBIfam" id="NF007144">
    <property type="entry name" value="PRK09585.2-3"/>
    <property type="match status" value="1"/>
</dbReference>
<evidence type="ECO:0000313" key="2">
    <source>
        <dbReference type="Proteomes" id="UP000030185"/>
    </source>
</evidence>
<dbReference type="InterPro" id="IPR005338">
    <property type="entry name" value="Anhydro_N_Ac-Mur_kinase"/>
</dbReference>
<comment type="caution">
    <text evidence="1">The sequence shown here is derived from an EMBL/GenBank/DDBJ whole genome shotgun (WGS) entry which is preliminary data.</text>
</comment>
<dbReference type="GO" id="GO:0016773">
    <property type="term" value="F:phosphotransferase activity, alcohol group as acceptor"/>
    <property type="evidence" value="ECO:0007669"/>
    <property type="project" value="InterPro"/>
</dbReference>
<dbReference type="PANTHER" id="PTHR30605:SF0">
    <property type="entry name" value="ANHYDRO-N-ACETYLMURAMIC ACID KINASE"/>
    <property type="match status" value="1"/>
</dbReference>
<dbReference type="AlphaFoldDB" id="A0A098LL94"/>
<sequence>MKNTYIVAGLMSGTSLDGLDIAICKFELKELKWSYEILEAATVEYDEARRNSLKNVMKGSAESLASLDFDFGYFQGSAVKNFLNKLNIPVDFISAHGHTIFHQPENRFTTQIGNGAAVAAVSGLPVVCDFRSLDVALRGQGAPLVPIGDKLLFKEFDFCLNLGGIANISYDDNTGKRIAFDVCPANMVLNYLAGQKGHLFDKGGALAKMGSLNKNLLETLSKIEYYSKSIPKSLGKEHVDDLFIPLIENTKDSIENLLNTFCHHIAEKVTDIIKKNKISDRTKVLITGGGAFNKFLVELFQEKSGVGIEFIVPEPKIVSFKEALIFAFLGTLRWRNEINSLSSVTGSMKDNCGGAIYLAP</sequence>
<keyword evidence="2" id="KW-1185">Reference proteome</keyword>
<dbReference type="GO" id="GO:0005524">
    <property type="term" value="F:ATP binding"/>
    <property type="evidence" value="ECO:0007669"/>
    <property type="project" value="InterPro"/>
</dbReference>
<dbReference type="EMBL" id="BBLT01000011">
    <property type="protein sequence ID" value="GAL87224.1"/>
    <property type="molecule type" value="Genomic_DNA"/>
</dbReference>
<organism evidence="1 2">
    <name type="scientific">Sporocytophaga myxococcoides</name>
    <dbReference type="NCBI Taxonomy" id="153721"/>
    <lineage>
        <taxon>Bacteria</taxon>
        <taxon>Pseudomonadati</taxon>
        <taxon>Bacteroidota</taxon>
        <taxon>Cytophagia</taxon>
        <taxon>Cytophagales</taxon>
        <taxon>Cytophagaceae</taxon>
        <taxon>Sporocytophaga</taxon>
    </lineage>
</organism>
<dbReference type="RefSeq" id="WP_045468214.1">
    <property type="nucleotide sequence ID" value="NZ_BBLT01000011.1"/>
</dbReference>
<dbReference type="Proteomes" id="UP000030185">
    <property type="component" value="Unassembled WGS sequence"/>
</dbReference>
<reference evidence="1 2" key="1">
    <citation type="submission" date="2014-09" db="EMBL/GenBank/DDBJ databases">
        <title>Sporocytophaga myxococcoides PG-01 genome sequencing.</title>
        <authorList>
            <person name="Liu L."/>
            <person name="Gao P.J."/>
            <person name="Chen G.J."/>
            <person name="Wang L.S."/>
        </authorList>
    </citation>
    <scope>NUCLEOTIDE SEQUENCE [LARGE SCALE GENOMIC DNA]</scope>
    <source>
        <strain evidence="1 2">PG-01</strain>
    </source>
</reference>
<dbReference type="PANTHER" id="PTHR30605">
    <property type="entry name" value="ANHYDRO-N-ACETYLMURAMIC ACID KINASE"/>
    <property type="match status" value="1"/>
</dbReference>
<dbReference type="Gene3D" id="3.30.420.40">
    <property type="match status" value="2"/>
</dbReference>
<dbReference type="STRING" id="153721.MYP_4454"/>
<dbReference type="SUPFAM" id="SSF53067">
    <property type="entry name" value="Actin-like ATPase domain"/>
    <property type="match status" value="1"/>
</dbReference>
<name>A0A098LL94_9BACT</name>